<sequence>MHLSRWKKCSMVMLTLELLEPIHYFSLISAIIISKDLAIDEEMVANLDITITISINNNVSYSDIESGNDNEMCNALLYKFNEKLKEFEKRGPTSTLWIQYLNMVLIAKEFIRAERIGDWQGYLNSIKEILPYFYASGHFPYAKSAHLYQQDMLQLEKLMNQSVYQRFIEGFFTVRRSDKLNCGTSTDMVIEQSMIKSMTGETFNIKLKRADKVLPLLTMSSTIKVHDEKVTVDPVLLFQRMSISKTFEDEIEKFFEHETAPYPLSMFDETGMRKTQKSAIYNCFELMEIEIKNANASYIIDGGYLLHRVVWDREATFSITFNIHSVRT</sequence>
<organism evidence="1 2">
    <name type="scientific">Hydra vulgaris</name>
    <name type="common">Hydra</name>
    <name type="synonym">Hydra attenuata</name>
    <dbReference type="NCBI Taxonomy" id="6087"/>
    <lineage>
        <taxon>Eukaryota</taxon>
        <taxon>Metazoa</taxon>
        <taxon>Cnidaria</taxon>
        <taxon>Hydrozoa</taxon>
        <taxon>Hydroidolina</taxon>
        <taxon>Anthoathecata</taxon>
        <taxon>Aplanulata</taxon>
        <taxon>Hydridae</taxon>
        <taxon>Hydra</taxon>
    </lineage>
</organism>
<dbReference type="GeneID" id="136085968"/>
<protein>
    <submittedName>
        <fullName evidence="2">Uncharacterized protein LOC136085968</fullName>
    </submittedName>
</protein>
<dbReference type="PANTHER" id="PTHR47018:SF3">
    <property type="entry name" value="MYCBP-ASSOCIATED PROTEIN"/>
    <property type="match status" value="1"/>
</dbReference>
<evidence type="ECO:0000313" key="1">
    <source>
        <dbReference type="Proteomes" id="UP001652625"/>
    </source>
</evidence>
<dbReference type="Proteomes" id="UP001652625">
    <property type="component" value="Chromosome 10"/>
</dbReference>
<evidence type="ECO:0000313" key="2">
    <source>
        <dbReference type="RefSeq" id="XP_065664106.1"/>
    </source>
</evidence>
<gene>
    <name evidence="2" type="primary">LOC136085968</name>
</gene>
<dbReference type="RefSeq" id="XP_065664106.1">
    <property type="nucleotide sequence ID" value="XM_065808034.1"/>
</dbReference>
<name>A0ABM4CQI2_HYDVU</name>
<proteinExistence type="predicted"/>
<reference evidence="2" key="1">
    <citation type="submission" date="2025-08" db="UniProtKB">
        <authorList>
            <consortium name="RefSeq"/>
        </authorList>
    </citation>
    <scope>IDENTIFICATION</scope>
</reference>
<keyword evidence="1" id="KW-1185">Reference proteome</keyword>
<dbReference type="PANTHER" id="PTHR47018">
    <property type="entry name" value="CXC DOMAIN-CONTAINING PROTEIN-RELATED"/>
    <property type="match status" value="1"/>
</dbReference>
<accession>A0ABM4CQI2</accession>